<name>A0ABQ2W816_9ACTN</name>
<feature type="domain" description="PepSY" evidence="3">
    <location>
        <begin position="124"/>
        <end position="187"/>
    </location>
</feature>
<keyword evidence="2" id="KW-0732">Signal</keyword>
<dbReference type="Gene3D" id="3.10.450.40">
    <property type="match status" value="2"/>
</dbReference>
<feature type="domain" description="PepSY" evidence="3">
    <location>
        <begin position="48"/>
        <end position="105"/>
    </location>
</feature>
<sequence>MKRKIVIAAVTAAVLAGGGAATAVAFAGDDDHDRGTRSSVKSGETARIGVAEAIETAVKAVPGTVNEAELDDEDGGLVWELDVYGSDKVWHDVTVDAGNGKVLGEHTSDDDDDDRDRHAPRSAPVSLKEAVDAALKANPGTVTSVDLDDDHDDRSGGAPHWEVDVRGKDGKRHELNVDANTGKVTADRVDDGHDRHDDGHGDDREDHDDD</sequence>
<feature type="compositionally biased region" description="Basic and acidic residues" evidence="1">
    <location>
        <begin position="161"/>
        <end position="176"/>
    </location>
</feature>
<proteinExistence type="predicted"/>
<comment type="caution">
    <text evidence="4">The sequence shown here is derived from an EMBL/GenBank/DDBJ whole genome shotgun (WGS) entry which is preliminary data.</text>
</comment>
<feature type="signal peptide" evidence="2">
    <location>
        <begin position="1"/>
        <end position="27"/>
    </location>
</feature>
<evidence type="ECO:0000313" key="5">
    <source>
        <dbReference type="Proteomes" id="UP000660675"/>
    </source>
</evidence>
<feature type="chain" id="PRO_5047125704" description="PepSY domain-containing protein" evidence="2">
    <location>
        <begin position="28"/>
        <end position="210"/>
    </location>
</feature>
<organism evidence="4 5">
    <name type="scientific">Streptomyces gelaticus</name>
    <dbReference type="NCBI Taxonomy" id="285446"/>
    <lineage>
        <taxon>Bacteria</taxon>
        <taxon>Bacillati</taxon>
        <taxon>Actinomycetota</taxon>
        <taxon>Actinomycetes</taxon>
        <taxon>Kitasatosporales</taxon>
        <taxon>Streptomycetaceae</taxon>
        <taxon>Streptomyces</taxon>
    </lineage>
</organism>
<reference evidence="5" key="1">
    <citation type="journal article" date="2019" name="Int. J. Syst. Evol. Microbiol.">
        <title>The Global Catalogue of Microorganisms (GCM) 10K type strain sequencing project: providing services to taxonomists for standard genome sequencing and annotation.</title>
        <authorList>
            <consortium name="The Broad Institute Genomics Platform"/>
            <consortium name="The Broad Institute Genome Sequencing Center for Infectious Disease"/>
            <person name="Wu L."/>
            <person name="Ma J."/>
        </authorList>
    </citation>
    <scope>NUCLEOTIDE SEQUENCE [LARGE SCALE GENOMIC DNA]</scope>
    <source>
        <strain evidence="5">JCM 4376</strain>
    </source>
</reference>
<dbReference type="EMBL" id="BMTF01000025">
    <property type="protein sequence ID" value="GGV93807.1"/>
    <property type="molecule type" value="Genomic_DNA"/>
</dbReference>
<evidence type="ECO:0000313" key="4">
    <source>
        <dbReference type="EMBL" id="GGV93807.1"/>
    </source>
</evidence>
<dbReference type="Proteomes" id="UP000660675">
    <property type="component" value="Unassembled WGS sequence"/>
</dbReference>
<gene>
    <name evidence="4" type="ORF">GCM10015535_57590</name>
</gene>
<keyword evidence="5" id="KW-1185">Reference proteome</keyword>
<accession>A0ABQ2W816</accession>
<evidence type="ECO:0000256" key="1">
    <source>
        <dbReference type="SAM" id="MobiDB-lite"/>
    </source>
</evidence>
<feature type="region of interest" description="Disordered" evidence="1">
    <location>
        <begin position="99"/>
        <end position="210"/>
    </location>
</feature>
<evidence type="ECO:0000256" key="2">
    <source>
        <dbReference type="SAM" id="SignalP"/>
    </source>
</evidence>
<dbReference type="RefSeq" id="WP_189547181.1">
    <property type="nucleotide sequence ID" value="NZ_BMTF01000025.1"/>
</dbReference>
<evidence type="ECO:0000259" key="3">
    <source>
        <dbReference type="Pfam" id="PF03413"/>
    </source>
</evidence>
<feature type="compositionally biased region" description="Basic and acidic residues" evidence="1">
    <location>
        <begin position="185"/>
        <end position="204"/>
    </location>
</feature>
<protein>
    <recommendedName>
        <fullName evidence="3">PepSY domain-containing protein</fullName>
    </recommendedName>
</protein>
<dbReference type="InterPro" id="IPR025711">
    <property type="entry name" value="PepSY"/>
</dbReference>
<dbReference type="Pfam" id="PF03413">
    <property type="entry name" value="PepSY"/>
    <property type="match status" value="2"/>
</dbReference>